<organism evidence="2 3">
    <name type="scientific">Roseibium aquae</name>
    <dbReference type="NCBI Taxonomy" id="1323746"/>
    <lineage>
        <taxon>Bacteria</taxon>
        <taxon>Pseudomonadati</taxon>
        <taxon>Pseudomonadota</taxon>
        <taxon>Alphaproteobacteria</taxon>
        <taxon>Hyphomicrobiales</taxon>
        <taxon>Stappiaceae</taxon>
        <taxon>Roseibium</taxon>
    </lineage>
</organism>
<feature type="transmembrane region" description="Helical" evidence="1">
    <location>
        <begin position="34"/>
        <end position="55"/>
    </location>
</feature>
<dbReference type="AlphaFoldDB" id="A0A916TFT2"/>
<reference evidence="2" key="1">
    <citation type="journal article" date="2014" name="Int. J. Syst. Evol. Microbiol.">
        <title>Complete genome sequence of Corynebacterium casei LMG S-19264T (=DSM 44701T), isolated from a smear-ripened cheese.</title>
        <authorList>
            <consortium name="US DOE Joint Genome Institute (JGI-PGF)"/>
            <person name="Walter F."/>
            <person name="Albersmeier A."/>
            <person name="Kalinowski J."/>
            <person name="Ruckert C."/>
        </authorList>
    </citation>
    <scope>NUCLEOTIDE SEQUENCE</scope>
    <source>
        <strain evidence="2">CGMCC 1.12426</strain>
    </source>
</reference>
<comment type="caution">
    <text evidence="2">The sequence shown here is derived from an EMBL/GenBank/DDBJ whole genome shotgun (WGS) entry which is preliminary data.</text>
</comment>
<dbReference type="PANTHER" id="PTHR15887:SF1">
    <property type="entry name" value="TRANSMEMBRANE PROTEIN 69"/>
    <property type="match status" value="1"/>
</dbReference>
<keyword evidence="1" id="KW-0472">Membrane</keyword>
<accession>A0A916TFT2</accession>
<proteinExistence type="predicted"/>
<sequence>MSSQVFWILMITQSPGAAAPTPPSPAGSKVPAPAVWLTAAGFLPFGALSLATFLLPPFDQPRAEVGLMVYGAVILSFLGGVQWGLEMARQRIDAGAPALGKLSISVVPSLIAWVCVAMPFAVGSVGLAAGLGAMLLYDLYTVRQAHAPEWYPKLRIPVTLAVMIALILPNAV</sequence>
<feature type="transmembrane region" description="Helical" evidence="1">
    <location>
        <begin position="67"/>
        <end position="85"/>
    </location>
</feature>
<dbReference type="RefSeq" id="WP_188656267.1">
    <property type="nucleotide sequence ID" value="NZ_VXDC01000003.1"/>
</dbReference>
<gene>
    <name evidence="2" type="ORF">GCM10011316_13520</name>
</gene>
<feature type="transmembrane region" description="Helical" evidence="1">
    <location>
        <begin position="110"/>
        <end position="133"/>
    </location>
</feature>
<dbReference type="InterPro" id="IPR021836">
    <property type="entry name" value="DUF3429"/>
</dbReference>
<keyword evidence="1" id="KW-1133">Transmembrane helix</keyword>
<evidence type="ECO:0008006" key="4">
    <source>
        <dbReference type="Google" id="ProtNLM"/>
    </source>
</evidence>
<keyword evidence="1" id="KW-0812">Transmembrane</keyword>
<name>A0A916TFT2_9HYPH</name>
<dbReference type="PANTHER" id="PTHR15887">
    <property type="entry name" value="TRANSMEMBRANE PROTEIN 69"/>
    <property type="match status" value="1"/>
</dbReference>
<keyword evidence="3" id="KW-1185">Reference proteome</keyword>
<dbReference type="Pfam" id="PF11911">
    <property type="entry name" value="DUF3429"/>
    <property type="match status" value="1"/>
</dbReference>
<dbReference type="Proteomes" id="UP000605148">
    <property type="component" value="Unassembled WGS sequence"/>
</dbReference>
<evidence type="ECO:0000256" key="1">
    <source>
        <dbReference type="SAM" id="Phobius"/>
    </source>
</evidence>
<evidence type="ECO:0000313" key="2">
    <source>
        <dbReference type="EMBL" id="GGB42875.1"/>
    </source>
</evidence>
<protein>
    <recommendedName>
        <fullName evidence="4">DUF3429 domain-containing protein</fullName>
    </recommendedName>
</protein>
<reference evidence="2" key="2">
    <citation type="submission" date="2020-09" db="EMBL/GenBank/DDBJ databases">
        <authorList>
            <person name="Sun Q."/>
            <person name="Zhou Y."/>
        </authorList>
    </citation>
    <scope>NUCLEOTIDE SEQUENCE</scope>
    <source>
        <strain evidence="2">CGMCC 1.12426</strain>
    </source>
</reference>
<dbReference type="EMBL" id="BMFA01000003">
    <property type="protein sequence ID" value="GGB42875.1"/>
    <property type="molecule type" value="Genomic_DNA"/>
</dbReference>
<evidence type="ECO:0000313" key="3">
    <source>
        <dbReference type="Proteomes" id="UP000605148"/>
    </source>
</evidence>